<keyword evidence="2" id="KW-1185">Reference proteome</keyword>
<dbReference type="RefSeq" id="WP_152764832.1">
    <property type="nucleotide sequence ID" value="NZ_WHLY01000002.1"/>
</dbReference>
<keyword evidence="1" id="KW-0808">Transferase</keyword>
<comment type="caution">
    <text evidence="1">The sequence shown here is derived from an EMBL/GenBank/DDBJ whole genome shotgun (WGS) entry which is preliminary data.</text>
</comment>
<proteinExistence type="predicted"/>
<dbReference type="EMBL" id="WHLY01000002">
    <property type="protein sequence ID" value="MPR36696.1"/>
    <property type="molecule type" value="Genomic_DNA"/>
</dbReference>
<evidence type="ECO:0000313" key="2">
    <source>
        <dbReference type="Proteomes" id="UP000479293"/>
    </source>
</evidence>
<protein>
    <submittedName>
        <fullName evidence="1">Nucleotidyl transferase AbiEii/AbiGii toxin family protein</fullName>
    </submittedName>
</protein>
<dbReference type="Proteomes" id="UP000479293">
    <property type="component" value="Unassembled WGS sequence"/>
</dbReference>
<dbReference type="AlphaFoldDB" id="A0A7C9BFU3"/>
<dbReference type="GO" id="GO:0016740">
    <property type="term" value="F:transferase activity"/>
    <property type="evidence" value="ECO:0007669"/>
    <property type="project" value="UniProtKB-KW"/>
</dbReference>
<reference evidence="1 2" key="1">
    <citation type="submission" date="2019-10" db="EMBL/GenBank/DDBJ databases">
        <title>Draft Genome Sequence of Cytophagaceae sp. SJW1-29.</title>
        <authorList>
            <person name="Choi A."/>
        </authorList>
    </citation>
    <scope>NUCLEOTIDE SEQUENCE [LARGE SCALE GENOMIC DNA]</scope>
    <source>
        <strain evidence="1 2">SJW1-29</strain>
    </source>
</reference>
<dbReference type="Pfam" id="PF08843">
    <property type="entry name" value="AbiEii"/>
    <property type="match status" value="1"/>
</dbReference>
<evidence type="ECO:0000313" key="1">
    <source>
        <dbReference type="EMBL" id="MPR36696.1"/>
    </source>
</evidence>
<organism evidence="1 2">
    <name type="scientific">Salmonirosea aquatica</name>
    <dbReference type="NCBI Taxonomy" id="2654236"/>
    <lineage>
        <taxon>Bacteria</taxon>
        <taxon>Pseudomonadati</taxon>
        <taxon>Bacteroidota</taxon>
        <taxon>Cytophagia</taxon>
        <taxon>Cytophagales</taxon>
        <taxon>Spirosomataceae</taxon>
        <taxon>Salmonirosea</taxon>
    </lineage>
</organism>
<dbReference type="Gene3D" id="3.10.450.620">
    <property type="entry name" value="JHP933, nucleotidyltransferase-like core domain"/>
    <property type="match status" value="1"/>
</dbReference>
<name>A0A7C9BFU3_9BACT</name>
<accession>A0A7C9BFU3</accession>
<dbReference type="InterPro" id="IPR014942">
    <property type="entry name" value="AbiEii"/>
</dbReference>
<gene>
    <name evidence="1" type="ORF">GBK04_26030</name>
</gene>
<sequence>MKLHEEPDIFKDAVSLTAESMRLPEIYVEKDYWVTLALHRIFTSPLAEFVVFKGGTALAKCHAFIKRFSEDVDLVVVKDPALTANQLKQRLKAISNAVAEVLPEIEREGITNKKGMIRKTAHSYSQVFAGEFGQVRDMIILESSWLGSPEPTERSKVSSLVYDMMVAKRQDALAEEYGLTPFGVSILAPTRTLCEKIMSLVRFSHTPEPVSDLRNKIRHVYDLHQLLQQQDMALFFQSAAFDQMLHKVAQDDEVSFRNNKEWLYHHPAHALVFADLEKIWPQLRATYNGRFKSLVYGDLPDEQLIWGSLSKIGERLQKIEWKV</sequence>